<dbReference type="OMA" id="DAQCPEW"/>
<feature type="coiled-coil region" evidence="1">
    <location>
        <begin position="403"/>
        <end position="460"/>
    </location>
</feature>
<proteinExistence type="predicted"/>
<feature type="coiled-coil region" evidence="1">
    <location>
        <begin position="184"/>
        <end position="218"/>
    </location>
</feature>
<dbReference type="InterPro" id="IPR052642">
    <property type="entry name" value="CC-FHA_domain"/>
</dbReference>
<gene>
    <name evidence="3" type="primary">Ccdc27</name>
</gene>
<organism evidence="3 4">
    <name type="scientific">Chinchilla lanigera</name>
    <name type="common">Long-tailed chinchilla</name>
    <name type="synonym">Chinchilla villidera</name>
    <dbReference type="NCBI Taxonomy" id="34839"/>
    <lineage>
        <taxon>Eukaryota</taxon>
        <taxon>Metazoa</taxon>
        <taxon>Chordata</taxon>
        <taxon>Craniata</taxon>
        <taxon>Vertebrata</taxon>
        <taxon>Euteleostomi</taxon>
        <taxon>Mammalia</taxon>
        <taxon>Eutheria</taxon>
        <taxon>Euarchontoglires</taxon>
        <taxon>Glires</taxon>
        <taxon>Rodentia</taxon>
        <taxon>Hystricomorpha</taxon>
        <taxon>Chinchillidae</taxon>
        <taxon>Chinchilla</taxon>
    </lineage>
</organism>
<dbReference type="GeneTree" id="ENSGT00940000154171"/>
<evidence type="ECO:0000313" key="4">
    <source>
        <dbReference type="Proteomes" id="UP000694398"/>
    </source>
</evidence>
<reference evidence="3" key="2">
    <citation type="submission" date="2025-09" db="UniProtKB">
        <authorList>
            <consortium name="Ensembl"/>
        </authorList>
    </citation>
    <scope>IDENTIFICATION</scope>
</reference>
<keyword evidence="4" id="KW-1185">Reference proteome</keyword>
<evidence type="ECO:0000256" key="2">
    <source>
        <dbReference type="SAM" id="MobiDB-lite"/>
    </source>
</evidence>
<keyword evidence="1" id="KW-0175">Coiled coil</keyword>
<protein>
    <recommendedName>
        <fullName evidence="5">Coiled-coil domain containing 27</fullName>
    </recommendedName>
</protein>
<feature type="compositionally biased region" description="Acidic residues" evidence="2">
    <location>
        <begin position="322"/>
        <end position="333"/>
    </location>
</feature>
<dbReference type="Proteomes" id="UP000694398">
    <property type="component" value="Unassembled WGS sequence"/>
</dbReference>
<dbReference type="PANTHER" id="PTHR18853">
    <property type="entry name" value="FORKHEAD-ASSOCIATED DOMAIN-CONTAINING PROTEIN 1-RELATED"/>
    <property type="match status" value="1"/>
</dbReference>
<evidence type="ECO:0000256" key="1">
    <source>
        <dbReference type="SAM" id="Coils"/>
    </source>
</evidence>
<sequence>MFLKRTSGSERHSTTLNPIAQGLCTLHNVACRDIRSSEQRLRQACHGLRKSALANSYRKMVGGFEAETEEMRRAFFARPGCPQFCTKATSVSHLGKNTASSIDLPRLGVEDWLLGRQDSDRSVDGQVLGSKSACELSLRRRSSAQTLSPVSSSTVPSQRLPWYISVIHEKERSLLVLGEEVRRFSELEGKLQEKDQEILALQREMEALRKQLKCILRSKGLETSPFPSRRSPLEDGLALGRLSFLKPHMEQEDLQLPEQPQEEDTQAEFSRELSLQLGGGEEDQAPGAEPKVAGDGGARDSAGRAGIVQEEAAADEERGKELEEDDEEEDLTQEGDSSWGRGFSMTESFEDELLAQLEEYERLMLEFHSELDATRIGYCLAVGTTGSLQRQLAYQESQMGKVVMENEALQKELRERKQQLQAMSDKFSRLREDKKHLEMMGHIEKDNLDLRQRVSDLESELAKRDLTIAEMISKVSELQAQLSLEQEHVQRWKQLQEDVRSRNEAVQQSEQQARVALESAQARLERLRSRIIQAAFSVTGVKALATEISDSDILEALQRVISERNDYYQQLKQTGVKVPPPQQVEILPSKSKKTLPK</sequence>
<name>A0A8C2V243_CHILA</name>
<evidence type="ECO:0000313" key="3">
    <source>
        <dbReference type="Ensembl" id="ENSCLAP00000009165.1"/>
    </source>
</evidence>
<accession>A0A8C2V243</accession>
<reference evidence="3" key="1">
    <citation type="submission" date="2025-08" db="UniProtKB">
        <authorList>
            <consortium name="Ensembl"/>
        </authorList>
    </citation>
    <scope>IDENTIFICATION</scope>
</reference>
<feature type="region of interest" description="Disordered" evidence="2">
    <location>
        <begin position="278"/>
        <end position="343"/>
    </location>
</feature>
<dbReference type="Ensembl" id="ENSCLAT00000009294.1">
    <property type="protein sequence ID" value="ENSCLAP00000009165.1"/>
    <property type="gene ID" value="ENSCLAG00000006385.1"/>
</dbReference>
<dbReference type="AlphaFoldDB" id="A0A8C2V243"/>
<dbReference type="PANTHER" id="PTHR18853:SF9">
    <property type="entry name" value="COILED-COIL DOMAIN-CONTAINING PROTEIN 27"/>
    <property type="match status" value="1"/>
</dbReference>
<evidence type="ECO:0008006" key="5">
    <source>
        <dbReference type="Google" id="ProtNLM"/>
    </source>
</evidence>